<dbReference type="Pfam" id="PF13966">
    <property type="entry name" value="zf-RVT"/>
    <property type="match status" value="1"/>
</dbReference>
<organism evidence="3 4">
    <name type="scientific">Microthlaspi erraticum</name>
    <dbReference type="NCBI Taxonomy" id="1685480"/>
    <lineage>
        <taxon>Eukaryota</taxon>
        <taxon>Viridiplantae</taxon>
        <taxon>Streptophyta</taxon>
        <taxon>Embryophyta</taxon>
        <taxon>Tracheophyta</taxon>
        <taxon>Spermatophyta</taxon>
        <taxon>Magnoliopsida</taxon>
        <taxon>eudicotyledons</taxon>
        <taxon>Gunneridae</taxon>
        <taxon>Pentapetalae</taxon>
        <taxon>rosids</taxon>
        <taxon>malvids</taxon>
        <taxon>Brassicales</taxon>
        <taxon>Brassicaceae</taxon>
        <taxon>Coluteocarpeae</taxon>
        <taxon>Microthlaspi</taxon>
    </lineage>
</organism>
<dbReference type="InterPro" id="IPR026960">
    <property type="entry name" value="RVT-Znf"/>
</dbReference>
<accession>A0A6D2HV94</accession>
<protein>
    <recommendedName>
        <fullName evidence="5">Reverse transcriptase zinc-binding domain-containing protein</fullName>
    </recommendedName>
</protein>
<dbReference type="AlphaFoldDB" id="A0A6D2HV94"/>
<dbReference type="PANTHER" id="PTHR47074">
    <property type="entry name" value="BNAC02G40300D PROTEIN"/>
    <property type="match status" value="1"/>
</dbReference>
<name>A0A6D2HV94_9BRAS</name>
<dbReference type="GO" id="GO:0004523">
    <property type="term" value="F:RNA-DNA hybrid ribonuclease activity"/>
    <property type="evidence" value="ECO:0007669"/>
    <property type="project" value="InterPro"/>
</dbReference>
<evidence type="ECO:0000259" key="1">
    <source>
        <dbReference type="Pfam" id="PF13456"/>
    </source>
</evidence>
<proteinExistence type="predicted"/>
<dbReference type="OrthoDB" id="1113032at2759"/>
<dbReference type="Pfam" id="PF13456">
    <property type="entry name" value="RVT_3"/>
    <property type="match status" value="1"/>
</dbReference>
<evidence type="ECO:0000313" key="4">
    <source>
        <dbReference type="Proteomes" id="UP000467841"/>
    </source>
</evidence>
<sequence>MCLPKQLGGMGFRDIEDFNQALLAKQAWKLLQDPESLVVKLLKSRYFLATSFLDSVVGSRPSFAWRSIMWGRDLLVKGLRKRVGNRNTVRVWTDPWILDGELRAPWRLINPFVVNLMAKDLIDPVSKRWDMAKVREMFFEEDVQGVLEYQPVTKSEDFWVWRHNQSGEYSVKSGFWLASKINKEEMLREAAMQPSLNPLKAEVWNLPTTQKIRIFLWKVLCGEVAVGDKMEERGMKVQNVCQACGLDGESINHLFFTCSFSRQVWALSVLPLPKSGFSESVYENISYLLDQSKNVLLPQEVRRRFPWVIWFLWKNRNDLAFQSHQCNAMPVSPRKVKRWRPPPDPWLKCNVACVWGNGTSKGGMAWVLRDGNGVVWALSVLPLPKSGFSESVYENISYLLDQSKNVLLPQEVRRRFPWVIWFLWKNRNDLAFQSHQCNAMPVSPRKVKRWRPPPDPWLKCNVACVWGNGTSKGGMAWVLRDGNGVVLLHSRRAFSNVNIKLECNFLGVLIIFSSLVLSRDRCEVLSQPVSPRKVKRWRPLPDPWLKCNVACVWGNGTSKGGMAWVLRDGNGVVLLHSRRAFSNVNIKLECNFLGVLWALESLRSHGVLRVVLAAEVAVVCGVLERPKAWPSFRKQALDFSSVLSSFVGLKVELEPRCANRRAFLIAQSVIRGERQHSYVIPLG</sequence>
<gene>
    <name evidence="3" type="ORF">MERR_LOCUS5103</name>
</gene>
<evidence type="ECO:0000313" key="3">
    <source>
        <dbReference type="EMBL" id="CAA7017868.1"/>
    </source>
</evidence>
<dbReference type="Proteomes" id="UP000467841">
    <property type="component" value="Unassembled WGS sequence"/>
</dbReference>
<dbReference type="InterPro" id="IPR052929">
    <property type="entry name" value="RNase_H-like_EbsB-rel"/>
</dbReference>
<dbReference type="GO" id="GO:0003676">
    <property type="term" value="F:nucleic acid binding"/>
    <property type="evidence" value="ECO:0007669"/>
    <property type="project" value="InterPro"/>
</dbReference>
<keyword evidence="4" id="KW-1185">Reference proteome</keyword>
<comment type="caution">
    <text evidence="3">The sequence shown here is derived from an EMBL/GenBank/DDBJ whole genome shotgun (WGS) entry which is preliminary data.</text>
</comment>
<dbReference type="PANTHER" id="PTHR47074:SF11">
    <property type="entry name" value="REVERSE TRANSCRIPTASE-LIKE PROTEIN"/>
    <property type="match status" value="1"/>
</dbReference>
<feature type="domain" description="Reverse transcriptase zinc-binding" evidence="2">
    <location>
        <begin position="197"/>
        <end position="265"/>
    </location>
</feature>
<reference evidence="3" key="1">
    <citation type="submission" date="2020-01" db="EMBL/GenBank/DDBJ databases">
        <authorList>
            <person name="Mishra B."/>
        </authorList>
    </citation>
    <scope>NUCLEOTIDE SEQUENCE [LARGE SCALE GENOMIC DNA]</scope>
</reference>
<feature type="domain" description="RNase H type-1" evidence="1">
    <location>
        <begin position="550"/>
        <end position="668"/>
    </location>
</feature>
<evidence type="ECO:0008006" key="5">
    <source>
        <dbReference type="Google" id="ProtNLM"/>
    </source>
</evidence>
<dbReference type="InterPro" id="IPR002156">
    <property type="entry name" value="RNaseH_domain"/>
</dbReference>
<evidence type="ECO:0000259" key="2">
    <source>
        <dbReference type="Pfam" id="PF13966"/>
    </source>
</evidence>
<dbReference type="EMBL" id="CACVBM020000333">
    <property type="protein sequence ID" value="CAA7017868.1"/>
    <property type="molecule type" value="Genomic_DNA"/>
</dbReference>